<feature type="compositionally biased region" description="Basic and acidic residues" evidence="1">
    <location>
        <begin position="606"/>
        <end position="621"/>
    </location>
</feature>
<organism evidence="3 4">
    <name type="scientific">Meyerozyma guilliermondii (strain ATCC 6260 / CBS 566 / DSM 6381 / JCM 1539 / NBRC 10279 / NRRL Y-324)</name>
    <name type="common">Yeast</name>
    <name type="synonym">Candida guilliermondii</name>
    <dbReference type="NCBI Taxonomy" id="294746"/>
    <lineage>
        <taxon>Eukaryota</taxon>
        <taxon>Fungi</taxon>
        <taxon>Dikarya</taxon>
        <taxon>Ascomycota</taxon>
        <taxon>Saccharomycotina</taxon>
        <taxon>Pichiomycetes</taxon>
        <taxon>Debaryomycetaceae</taxon>
        <taxon>Meyerozyma</taxon>
    </lineage>
</organism>
<dbReference type="OrthoDB" id="3980762at2759"/>
<dbReference type="RefSeq" id="XP_001484098.2">
    <property type="nucleotide sequence ID" value="XM_001484048.1"/>
</dbReference>
<sequence length="621" mass="68912">MLTRWKSWSDIFILLTINAVVAFAWNTVYDLEGGHAYLQLQNNDIIKIDFSVDGDLKSDIKSDDTLPVYCTAPDNSTIFLQQGELYGFISAPPKRSTRSKDVCGDGLLELRTFNESAQSWDSVSLASNAFDELDDASFYESATYLAAEDTLYIYGGLCHPSSEITNRLISFDFEKKSFSNISTSTKPQPFYGASNILGPDSQTQLVIGGQTNKGWLNMYQLATWNFDSGWSFKSVATGNDKINSRKFALALPLFDPLSNDSVAEIQSHFSVKSVLLIGGQTLNQPSTPAVAKLATNDASWAWQELDLDIDPEQILGAASIFNTLLVVNQDSTKRDNSYKVTLYDTDNLKQVSSLKDNYSSKFAPTNNSNSVPKKAILGTILPVAAIAAAVAASLFIIKRRKASAAEPKDDDIDYHFGNFYDQNSTTHPYNNRLAADSASTLDGASIDSWVRKRQEYEEKRSKFHNDHWTSKDTLTSGEYNNEEHELPEKPSPTPLQGSFMNRSVSKVKGNFSFTNTPGSPRMMLSPKNLTGPRTLREKASQNTLISTGGRLFDDEMSSENMAESDNHTNYDSDNSLDEMMDVQVLVSSKRRSVLKVMNPDSDTVDGDIRQRVPSDEAKEQD</sequence>
<dbReference type="VEuPathDB" id="FungiDB:PGUG_03479"/>
<dbReference type="InParanoid" id="A5DJM8"/>
<evidence type="ECO:0000313" key="3">
    <source>
        <dbReference type="EMBL" id="EDK39381.2"/>
    </source>
</evidence>
<keyword evidence="4" id="KW-1185">Reference proteome</keyword>
<accession>A5DJM8</accession>
<dbReference type="AlphaFoldDB" id="A5DJM8"/>
<dbReference type="Proteomes" id="UP000001997">
    <property type="component" value="Unassembled WGS sequence"/>
</dbReference>
<keyword evidence="2" id="KW-1133">Transmembrane helix</keyword>
<keyword evidence="2" id="KW-0812">Transmembrane</keyword>
<evidence type="ECO:0000256" key="1">
    <source>
        <dbReference type="SAM" id="MobiDB-lite"/>
    </source>
</evidence>
<dbReference type="STRING" id="294746.A5DJM8"/>
<dbReference type="KEGG" id="pgu:PGUG_03479"/>
<evidence type="ECO:0008006" key="5">
    <source>
        <dbReference type="Google" id="ProtNLM"/>
    </source>
</evidence>
<feature type="compositionally biased region" description="Basic and acidic residues" evidence="1">
    <location>
        <begin position="458"/>
        <end position="470"/>
    </location>
</feature>
<dbReference type="GeneID" id="5126415"/>
<dbReference type="SUPFAM" id="SSF50965">
    <property type="entry name" value="Galactose oxidase, central domain"/>
    <property type="match status" value="1"/>
</dbReference>
<feature type="transmembrane region" description="Helical" evidence="2">
    <location>
        <begin position="375"/>
        <end position="397"/>
    </location>
</feature>
<feature type="transmembrane region" description="Helical" evidence="2">
    <location>
        <begin position="12"/>
        <end position="29"/>
    </location>
</feature>
<reference evidence="3 4" key="1">
    <citation type="journal article" date="2009" name="Nature">
        <title>Evolution of pathogenicity and sexual reproduction in eight Candida genomes.</title>
        <authorList>
            <person name="Butler G."/>
            <person name="Rasmussen M.D."/>
            <person name="Lin M.F."/>
            <person name="Santos M.A."/>
            <person name="Sakthikumar S."/>
            <person name="Munro C.A."/>
            <person name="Rheinbay E."/>
            <person name="Grabherr M."/>
            <person name="Forche A."/>
            <person name="Reedy J.L."/>
            <person name="Agrafioti I."/>
            <person name="Arnaud M.B."/>
            <person name="Bates S."/>
            <person name="Brown A.J."/>
            <person name="Brunke S."/>
            <person name="Costanzo M.C."/>
            <person name="Fitzpatrick D.A."/>
            <person name="de Groot P.W."/>
            <person name="Harris D."/>
            <person name="Hoyer L.L."/>
            <person name="Hube B."/>
            <person name="Klis F.M."/>
            <person name="Kodira C."/>
            <person name="Lennard N."/>
            <person name="Logue M.E."/>
            <person name="Martin R."/>
            <person name="Neiman A.M."/>
            <person name="Nikolaou E."/>
            <person name="Quail M.A."/>
            <person name="Quinn J."/>
            <person name="Santos M.C."/>
            <person name="Schmitzberger F.F."/>
            <person name="Sherlock G."/>
            <person name="Shah P."/>
            <person name="Silverstein K.A."/>
            <person name="Skrzypek M.S."/>
            <person name="Soll D."/>
            <person name="Staggs R."/>
            <person name="Stansfield I."/>
            <person name="Stumpf M.P."/>
            <person name="Sudbery P.E."/>
            <person name="Srikantha T."/>
            <person name="Zeng Q."/>
            <person name="Berman J."/>
            <person name="Berriman M."/>
            <person name="Heitman J."/>
            <person name="Gow N.A."/>
            <person name="Lorenz M.C."/>
            <person name="Birren B.W."/>
            <person name="Kellis M."/>
            <person name="Cuomo C.A."/>
        </authorList>
    </citation>
    <scope>NUCLEOTIDE SEQUENCE [LARGE SCALE GENOMIC DNA]</scope>
    <source>
        <strain evidence="4">ATCC 6260 / CBS 566 / DSM 6381 / JCM 1539 / NBRC 10279 / NRRL Y-324</strain>
    </source>
</reference>
<gene>
    <name evidence="3" type="ORF">PGUG_03479</name>
</gene>
<feature type="region of interest" description="Disordered" evidence="1">
    <location>
        <begin position="588"/>
        <end position="621"/>
    </location>
</feature>
<dbReference type="HOGENOM" id="CLU_401708_0_0_1"/>
<dbReference type="eggNOG" id="ENOG502SE2S">
    <property type="taxonomic scope" value="Eukaryota"/>
</dbReference>
<dbReference type="InterPro" id="IPR015915">
    <property type="entry name" value="Kelch-typ_b-propeller"/>
</dbReference>
<name>A5DJM8_PICGU</name>
<dbReference type="Gene3D" id="2.120.10.80">
    <property type="entry name" value="Kelch-type beta propeller"/>
    <property type="match status" value="1"/>
</dbReference>
<protein>
    <recommendedName>
        <fullName evidence="5">Galactose oxidase</fullName>
    </recommendedName>
</protein>
<keyword evidence="2" id="KW-0472">Membrane</keyword>
<dbReference type="EMBL" id="CH408158">
    <property type="protein sequence ID" value="EDK39381.2"/>
    <property type="molecule type" value="Genomic_DNA"/>
</dbReference>
<dbReference type="InterPro" id="IPR011043">
    <property type="entry name" value="Gal_Oxase/kelch_b-propeller"/>
</dbReference>
<feature type="region of interest" description="Disordered" evidence="1">
    <location>
        <begin position="458"/>
        <end position="496"/>
    </location>
</feature>
<evidence type="ECO:0000256" key="2">
    <source>
        <dbReference type="SAM" id="Phobius"/>
    </source>
</evidence>
<proteinExistence type="predicted"/>
<dbReference type="OMA" id="GWLNMYQ"/>
<evidence type="ECO:0000313" key="4">
    <source>
        <dbReference type="Proteomes" id="UP000001997"/>
    </source>
</evidence>